<comment type="caution">
    <text evidence="1">The sequence shown here is derived from an EMBL/GenBank/DDBJ whole genome shotgun (WGS) entry which is preliminary data.</text>
</comment>
<reference evidence="1" key="1">
    <citation type="journal article" date="2015" name="Nature">
        <title>Complex archaea that bridge the gap between prokaryotes and eukaryotes.</title>
        <authorList>
            <person name="Spang A."/>
            <person name="Saw J.H."/>
            <person name="Jorgensen S.L."/>
            <person name="Zaremba-Niedzwiedzka K."/>
            <person name="Martijn J."/>
            <person name="Lind A.E."/>
            <person name="van Eijk R."/>
            <person name="Schleper C."/>
            <person name="Guy L."/>
            <person name="Ettema T.J."/>
        </authorList>
    </citation>
    <scope>NUCLEOTIDE SEQUENCE</scope>
</reference>
<accession>A0A0F9PG62</accession>
<evidence type="ECO:0000313" key="1">
    <source>
        <dbReference type="EMBL" id="KKN29154.1"/>
    </source>
</evidence>
<dbReference type="AlphaFoldDB" id="A0A0F9PG62"/>
<dbReference type="EMBL" id="LAZR01002506">
    <property type="protein sequence ID" value="KKN29154.1"/>
    <property type="molecule type" value="Genomic_DNA"/>
</dbReference>
<evidence type="ECO:0008006" key="2">
    <source>
        <dbReference type="Google" id="ProtNLM"/>
    </source>
</evidence>
<protein>
    <recommendedName>
        <fullName evidence="2">PD-(D/E)XK endonuclease-like domain-containing protein</fullName>
    </recommendedName>
</protein>
<gene>
    <name evidence="1" type="ORF">LCGC14_0847090</name>
</gene>
<sequence length="300" mass="34845">MLTQLVCPDGDKILLAACQDTCRLRHRCLTLPTIMKVTDERVPVFDGLGRLQLSTTALLNGTQYEYLKHRHDYAINPKSRAFALLGSDHHQALERWAHLLDLQAEESLTEDDRNMFDLLEQEGYDDAIRPVYVLTDYKTWGSFKVAKTFGIVAEGPGAKVYYTDSYGKQRYRTQKSFVTRKEDADAFELEMQMNRYRIMLEAKHSISVARMQVQITVRDGGLQMARQRGVDELMYNEFVDFVSDVDVNQYFHDKQQQMNAAYDTGEPTICNPRERWDDMRCRGYCEIVEHCWHGRTVKEG</sequence>
<name>A0A0F9PG62_9ZZZZ</name>
<proteinExistence type="predicted"/>
<organism evidence="1">
    <name type="scientific">marine sediment metagenome</name>
    <dbReference type="NCBI Taxonomy" id="412755"/>
    <lineage>
        <taxon>unclassified sequences</taxon>
        <taxon>metagenomes</taxon>
        <taxon>ecological metagenomes</taxon>
    </lineage>
</organism>